<name>A0A830HUW0_9CHLO</name>
<evidence type="ECO:0000313" key="2">
    <source>
        <dbReference type="EMBL" id="GHP10728.1"/>
    </source>
</evidence>
<proteinExistence type="predicted"/>
<feature type="region of interest" description="Disordered" evidence="1">
    <location>
        <begin position="1"/>
        <end position="38"/>
    </location>
</feature>
<keyword evidence="3" id="KW-1185">Reference proteome</keyword>
<sequence>MGTDKIPDTPPSQIVGGQQQNAQQLVASQNGQAGEQTSELETTAKAAWRGYPEAPNYPYKSLIATIVASVEEACGEREEGKQAKRALTELPGAVERAKARCADYASARSVFDDATRTRTLALADASALGNATVERSLTLWCDAHVDRALKKLQGTVAPFRELAELCTTIVAGVAETVTHDDDAANAALARAMPLLAGLHRFAFRA</sequence>
<reference evidence="2" key="1">
    <citation type="submission" date="2020-10" db="EMBL/GenBank/DDBJ databases">
        <title>Unveiling of a novel bifunctional photoreceptor, Dualchrome1, isolated from a cosmopolitan green alga.</title>
        <authorList>
            <person name="Suzuki S."/>
            <person name="Kawachi M."/>
        </authorList>
    </citation>
    <scope>NUCLEOTIDE SEQUENCE</scope>
    <source>
        <strain evidence="2">NIES 2893</strain>
    </source>
</reference>
<dbReference type="Proteomes" id="UP000660262">
    <property type="component" value="Unassembled WGS sequence"/>
</dbReference>
<evidence type="ECO:0000256" key="1">
    <source>
        <dbReference type="SAM" id="MobiDB-lite"/>
    </source>
</evidence>
<feature type="compositionally biased region" description="Low complexity" evidence="1">
    <location>
        <begin position="12"/>
        <end position="30"/>
    </location>
</feature>
<organism evidence="2 3">
    <name type="scientific">Pycnococcus provasolii</name>
    <dbReference type="NCBI Taxonomy" id="41880"/>
    <lineage>
        <taxon>Eukaryota</taxon>
        <taxon>Viridiplantae</taxon>
        <taxon>Chlorophyta</taxon>
        <taxon>Pseudoscourfieldiophyceae</taxon>
        <taxon>Pseudoscourfieldiales</taxon>
        <taxon>Pycnococcaceae</taxon>
        <taxon>Pycnococcus</taxon>
    </lineage>
</organism>
<dbReference type="EMBL" id="BNJQ01000031">
    <property type="protein sequence ID" value="GHP10728.1"/>
    <property type="molecule type" value="Genomic_DNA"/>
</dbReference>
<dbReference type="AlphaFoldDB" id="A0A830HUW0"/>
<evidence type="ECO:0000313" key="3">
    <source>
        <dbReference type="Proteomes" id="UP000660262"/>
    </source>
</evidence>
<gene>
    <name evidence="2" type="ORF">PPROV_000945900</name>
</gene>
<protein>
    <submittedName>
        <fullName evidence="2">Uncharacterized protein</fullName>
    </submittedName>
</protein>
<accession>A0A830HUW0</accession>
<comment type="caution">
    <text evidence="2">The sequence shown here is derived from an EMBL/GenBank/DDBJ whole genome shotgun (WGS) entry which is preliminary data.</text>
</comment>